<comment type="caution">
    <text evidence="1">The sequence shown here is derived from an EMBL/GenBank/DDBJ whole genome shotgun (WGS) entry which is preliminary data.</text>
</comment>
<organism evidence="1 2">
    <name type="scientific">Floridaenema evergladense BLCC-F167</name>
    <dbReference type="NCBI Taxonomy" id="3153639"/>
    <lineage>
        <taxon>Bacteria</taxon>
        <taxon>Bacillati</taxon>
        <taxon>Cyanobacteriota</taxon>
        <taxon>Cyanophyceae</taxon>
        <taxon>Oscillatoriophycideae</taxon>
        <taxon>Aerosakkonematales</taxon>
        <taxon>Aerosakkonemataceae</taxon>
        <taxon>Floridanema</taxon>
        <taxon>Floridanema evergladense</taxon>
    </lineage>
</organism>
<dbReference type="RefSeq" id="WP_413275945.1">
    <property type="nucleotide sequence ID" value="NZ_JBHFNT010000035.1"/>
</dbReference>
<dbReference type="EMBL" id="JBHFNT010000035">
    <property type="protein sequence ID" value="MFB2833488.1"/>
    <property type="molecule type" value="Genomic_DNA"/>
</dbReference>
<reference evidence="1 2" key="1">
    <citation type="submission" date="2024-09" db="EMBL/GenBank/DDBJ databases">
        <title>Floridaenema gen nov. (Aerosakkonemataceae, Aerosakkonematales ord. nov., Cyanobacteria) from benthic tropical and subtropical fresh waters, with the description of four new species.</title>
        <authorList>
            <person name="Moretto J.A."/>
            <person name="Berthold D.E."/>
            <person name="Lefler F.W."/>
            <person name="Huang I.-S."/>
            <person name="Laughinghouse H. IV."/>
        </authorList>
    </citation>
    <scope>NUCLEOTIDE SEQUENCE [LARGE SCALE GENOMIC DNA]</scope>
    <source>
        <strain evidence="1 2">BLCC-F167</strain>
    </source>
</reference>
<sequence length="60" mass="6727">MNYFDNGEFLSSALMLSLSSLPSNQIIGWQIIEESLAWPRPVMSNAIMNLATTSFIQIHP</sequence>
<dbReference type="Proteomes" id="UP001576780">
    <property type="component" value="Unassembled WGS sequence"/>
</dbReference>
<name>A0ABV4WEI1_9CYAN</name>
<proteinExistence type="predicted"/>
<accession>A0ABV4WEI1</accession>
<protein>
    <submittedName>
        <fullName evidence="1">Uncharacterized protein</fullName>
    </submittedName>
</protein>
<evidence type="ECO:0000313" key="2">
    <source>
        <dbReference type="Proteomes" id="UP001576780"/>
    </source>
</evidence>
<keyword evidence="2" id="KW-1185">Reference proteome</keyword>
<evidence type="ECO:0000313" key="1">
    <source>
        <dbReference type="EMBL" id="MFB2833488.1"/>
    </source>
</evidence>
<gene>
    <name evidence="1" type="ORF">ACE1CA_03045</name>
</gene>